<dbReference type="OrthoDB" id="3533398at2"/>
<proteinExistence type="predicted"/>
<organism evidence="3 4">
    <name type="scientific">Streptomyces apricus</name>
    <dbReference type="NCBI Taxonomy" id="1828112"/>
    <lineage>
        <taxon>Bacteria</taxon>
        <taxon>Bacillati</taxon>
        <taxon>Actinomycetota</taxon>
        <taxon>Actinomycetes</taxon>
        <taxon>Kitasatosporales</taxon>
        <taxon>Streptomycetaceae</taxon>
        <taxon>Streptomyces</taxon>
    </lineage>
</organism>
<comment type="caution">
    <text evidence="3">The sequence shown here is derived from an EMBL/GenBank/DDBJ whole genome shotgun (WGS) entry which is preliminary data.</text>
</comment>
<evidence type="ECO:0000256" key="1">
    <source>
        <dbReference type="SAM" id="MobiDB-lite"/>
    </source>
</evidence>
<evidence type="ECO:0000313" key="3">
    <source>
        <dbReference type="EMBL" id="KAA0921406.1"/>
    </source>
</evidence>
<name>A0A5A9ZWZ1_9ACTN</name>
<keyword evidence="4" id="KW-1185">Reference proteome</keyword>
<dbReference type="Pfam" id="PF10646">
    <property type="entry name" value="Germane"/>
    <property type="match status" value="1"/>
</dbReference>
<feature type="domain" description="GerMN" evidence="2">
    <location>
        <begin position="38"/>
        <end position="128"/>
    </location>
</feature>
<sequence length="170" mass="16854">MLLALVVTGCGVSGTDPVAAGSPAVGGQALEGAEPLRVYFTTEQGTWPATRPAPDGAGPQEAVDALLGGPTSAERARGLTTAVPTGNGQVRARASAGTVDLDLPWPVAQLDRTAVSQLVCTAAAAPGVPGGRRSQDVLVRVHEPGAAGTPWDVVCDDTGTAAPKRPASAG</sequence>
<dbReference type="AlphaFoldDB" id="A0A5A9ZWZ1"/>
<feature type="region of interest" description="Disordered" evidence="1">
    <location>
        <begin position="147"/>
        <end position="170"/>
    </location>
</feature>
<accession>A0A5A9ZWZ1</accession>
<protein>
    <submittedName>
        <fullName evidence="3">GerMN domain-containing protein</fullName>
    </submittedName>
</protein>
<reference evidence="3 4" key="1">
    <citation type="submission" date="2019-05" db="EMBL/GenBank/DDBJ databases">
        <authorList>
            <person name="Hariharan J."/>
            <person name="Choudoir M.J."/>
            <person name="Diebold P."/>
            <person name="Panke-Buisse K."/>
            <person name="Buckley D.H."/>
        </authorList>
    </citation>
    <scope>NUCLEOTIDE SEQUENCE [LARGE SCALE GENOMIC DNA]</scope>
    <source>
        <strain evidence="3 4">SUN51</strain>
    </source>
</reference>
<dbReference type="EMBL" id="VDFC01000085">
    <property type="protein sequence ID" value="KAA0921406.1"/>
    <property type="molecule type" value="Genomic_DNA"/>
</dbReference>
<dbReference type="Proteomes" id="UP000324965">
    <property type="component" value="Unassembled WGS sequence"/>
</dbReference>
<dbReference type="InterPro" id="IPR019606">
    <property type="entry name" value="GerMN"/>
</dbReference>
<evidence type="ECO:0000313" key="4">
    <source>
        <dbReference type="Proteomes" id="UP000324965"/>
    </source>
</evidence>
<gene>
    <name evidence="3" type="ORF">FGF04_37090</name>
</gene>
<evidence type="ECO:0000259" key="2">
    <source>
        <dbReference type="Pfam" id="PF10646"/>
    </source>
</evidence>